<name>A0AAD5MLF7_PARTN</name>
<evidence type="ECO:0000313" key="2">
    <source>
        <dbReference type="Proteomes" id="UP001196413"/>
    </source>
</evidence>
<gene>
    <name evidence="1" type="ORF">KIN20_005458</name>
</gene>
<dbReference type="Proteomes" id="UP001196413">
    <property type="component" value="Unassembled WGS sequence"/>
</dbReference>
<comment type="caution">
    <text evidence="1">The sequence shown here is derived from an EMBL/GenBank/DDBJ whole genome shotgun (WGS) entry which is preliminary data.</text>
</comment>
<accession>A0AAD5MLF7</accession>
<reference evidence="1" key="1">
    <citation type="submission" date="2021-06" db="EMBL/GenBank/DDBJ databases">
        <title>Parelaphostrongylus tenuis whole genome reference sequence.</title>
        <authorList>
            <person name="Garwood T.J."/>
            <person name="Larsen P.A."/>
            <person name="Fountain-Jones N.M."/>
            <person name="Garbe J.R."/>
            <person name="Macchietto M.G."/>
            <person name="Kania S.A."/>
            <person name="Gerhold R.W."/>
            <person name="Richards J.E."/>
            <person name="Wolf T.M."/>
        </authorList>
    </citation>
    <scope>NUCLEOTIDE SEQUENCE</scope>
    <source>
        <strain evidence="1">MNPRO001-30</strain>
        <tissue evidence="1">Meninges</tissue>
    </source>
</reference>
<keyword evidence="2" id="KW-1185">Reference proteome</keyword>
<dbReference type="EMBL" id="JAHQIW010000747">
    <property type="protein sequence ID" value="KAJ1349804.1"/>
    <property type="molecule type" value="Genomic_DNA"/>
</dbReference>
<evidence type="ECO:0000313" key="1">
    <source>
        <dbReference type="EMBL" id="KAJ1349804.1"/>
    </source>
</evidence>
<organism evidence="1 2">
    <name type="scientific">Parelaphostrongylus tenuis</name>
    <name type="common">Meningeal worm</name>
    <dbReference type="NCBI Taxonomy" id="148309"/>
    <lineage>
        <taxon>Eukaryota</taxon>
        <taxon>Metazoa</taxon>
        <taxon>Ecdysozoa</taxon>
        <taxon>Nematoda</taxon>
        <taxon>Chromadorea</taxon>
        <taxon>Rhabditida</taxon>
        <taxon>Rhabditina</taxon>
        <taxon>Rhabditomorpha</taxon>
        <taxon>Strongyloidea</taxon>
        <taxon>Metastrongylidae</taxon>
        <taxon>Parelaphostrongylus</taxon>
    </lineage>
</organism>
<proteinExistence type="predicted"/>
<dbReference type="Gene3D" id="1.25.40.420">
    <property type="match status" value="1"/>
</dbReference>
<dbReference type="AlphaFoldDB" id="A0AAD5MLF7"/>
<sequence>MYNASDLKAEAVKFIAQNINSVIQTDTWAELTRDHGCLVTEIVAHMSSERKPCIGSVTSNTNSIHTMSLNSLSGIEPPTKRIRLLTRE</sequence>
<protein>
    <submittedName>
        <fullName evidence="1">Uncharacterized protein</fullName>
    </submittedName>
</protein>